<dbReference type="InterPro" id="IPR039799">
    <property type="entry name" value="ALR/ERV"/>
</dbReference>
<name>A0A7N4NXP3_SARHA</name>
<evidence type="ECO:0000256" key="2">
    <source>
        <dbReference type="ARBA" id="ARBA00022630"/>
    </source>
</evidence>
<evidence type="ECO:0000256" key="6">
    <source>
        <dbReference type="RuleBase" id="RU371123"/>
    </source>
</evidence>
<keyword evidence="10" id="KW-1185">Reference proteome</keyword>
<evidence type="ECO:0000313" key="9">
    <source>
        <dbReference type="Ensembl" id="ENSSHAP00000029539.1"/>
    </source>
</evidence>
<feature type="domain" description="ERV/ALR sulfhydryl oxidase" evidence="8">
    <location>
        <begin position="244"/>
        <end position="334"/>
    </location>
</feature>
<evidence type="ECO:0000259" key="8">
    <source>
        <dbReference type="PROSITE" id="PS51324"/>
    </source>
</evidence>
<keyword evidence="5" id="KW-1015">Disulfide bond</keyword>
<comment type="catalytic activity">
    <reaction evidence="6">
        <text>2 R'C(R)SH + O2 = R'C(R)S-S(R)CR' + H2O2</text>
        <dbReference type="Rhea" id="RHEA:17357"/>
        <dbReference type="ChEBI" id="CHEBI:15379"/>
        <dbReference type="ChEBI" id="CHEBI:16240"/>
        <dbReference type="ChEBI" id="CHEBI:16520"/>
        <dbReference type="ChEBI" id="CHEBI:17412"/>
        <dbReference type="EC" id="1.8.3.2"/>
    </reaction>
</comment>
<dbReference type="GO" id="GO:0050660">
    <property type="term" value="F:flavin adenine dinucleotide binding"/>
    <property type="evidence" value="ECO:0007669"/>
    <property type="project" value="TreeGrafter"/>
</dbReference>
<dbReference type="PANTHER" id="PTHR12645:SF0">
    <property type="entry name" value="FAD-LINKED SULFHYDRYL OXIDASE ALR"/>
    <property type="match status" value="1"/>
</dbReference>
<accession>A0A7N4NXP3</accession>
<reference evidence="9" key="3">
    <citation type="submission" date="2025-09" db="UniProtKB">
        <authorList>
            <consortium name="Ensembl"/>
        </authorList>
    </citation>
    <scope>IDENTIFICATION</scope>
</reference>
<dbReference type="EC" id="1.8.3.2" evidence="6"/>
<proteinExistence type="predicted"/>
<dbReference type="SUPFAM" id="SSF69000">
    <property type="entry name" value="FAD-dependent thiol oxidase"/>
    <property type="match status" value="1"/>
</dbReference>
<evidence type="ECO:0000256" key="5">
    <source>
        <dbReference type="ARBA" id="ARBA00023157"/>
    </source>
</evidence>
<feature type="region of interest" description="Disordered" evidence="7">
    <location>
        <begin position="19"/>
        <end position="76"/>
    </location>
</feature>
<dbReference type="GO" id="GO:0001889">
    <property type="term" value="P:liver development"/>
    <property type="evidence" value="ECO:0007669"/>
    <property type="project" value="TreeGrafter"/>
</dbReference>
<sequence length="334" mass="38331">MKVARWRPARGRFRRPKFRRYRSPRARFPRSRFPRSRFPRSRFPRSRSPYRRYAKERAKVPPKTRAKARHKGKNGHRSTLLFYWRKHKREAGTGHLENGVSAARSENTKAGAGLCPEPGAVSKAGLGLRLGLRLARRLREAARLRSYKASYPSIPWVSKMAAPGEGRRFSPASLFSFLPGGARTQESKEAAATETAGAAGEPAAQKRPCRACVDFKTWMKTQQARETSENKTQVALENKLPADCPLDREELGRNSWAFLHTMAAYYPDCPTLDQQEEMAQFVHLFSKFFPCHECAEDIRRRLSRNQPDTSSRSRFTQWLCRLHNEVDLHPYSEG</sequence>
<dbReference type="PANTHER" id="PTHR12645">
    <property type="entry name" value="ALR/ERV"/>
    <property type="match status" value="1"/>
</dbReference>
<dbReference type="GeneID" id="116420494"/>
<dbReference type="Ensembl" id="ENSSHAT00000041117.1">
    <property type="protein sequence ID" value="ENSSHAP00000029539.1"/>
    <property type="gene ID" value="ENSSHAG00000029752.1"/>
</dbReference>
<dbReference type="InterPro" id="IPR017905">
    <property type="entry name" value="ERV/ALR_sulphydryl_oxidase"/>
</dbReference>
<gene>
    <name evidence="9" type="primary">GFER</name>
</gene>
<keyword evidence="4 6" id="KW-0560">Oxidoreductase</keyword>
<dbReference type="InterPro" id="IPR036774">
    <property type="entry name" value="ERV/ALR_sulphydryl_oxid_sf"/>
</dbReference>
<evidence type="ECO:0000313" key="10">
    <source>
        <dbReference type="Proteomes" id="UP000007648"/>
    </source>
</evidence>
<dbReference type="FunCoup" id="A0A7N4NXP3">
    <property type="interactions" value="1835"/>
</dbReference>
<dbReference type="RefSeq" id="XP_031801692.1">
    <property type="nucleotide sequence ID" value="XM_031945832.1"/>
</dbReference>
<keyword evidence="2 6" id="KW-0285">Flavoprotein</keyword>
<organism evidence="9 10">
    <name type="scientific">Sarcophilus harrisii</name>
    <name type="common">Tasmanian devil</name>
    <name type="synonym">Sarcophilus laniarius</name>
    <dbReference type="NCBI Taxonomy" id="9305"/>
    <lineage>
        <taxon>Eukaryota</taxon>
        <taxon>Metazoa</taxon>
        <taxon>Chordata</taxon>
        <taxon>Craniata</taxon>
        <taxon>Vertebrata</taxon>
        <taxon>Euteleostomi</taxon>
        <taxon>Mammalia</taxon>
        <taxon>Metatheria</taxon>
        <taxon>Dasyuromorphia</taxon>
        <taxon>Dasyuridae</taxon>
        <taxon>Sarcophilus</taxon>
    </lineage>
</organism>
<dbReference type="Gene3D" id="1.20.120.310">
    <property type="entry name" value="ERV/ALR sulfhydryl oxidase domain"/>
    <property type="match status" value="1"/>
</dbReference>
<dbReference type="GO" id="GO:0016971">
    <property type="term" value="F:flavin-dependent sulfhydryl oxidase activity"/>
    <property type="evidence" value="ECO:0007669"/>
    <property type="project" value="InterPro"/>
</dbReference>
<evidence type="ECO:0000256" key="7">
    <source>
        <dbReference type="SAM" id="MobiDB-lite"/>
    </source>
</evidence>
<dbReference type="GO" id="GO:0005739">
    <property type="term" value="C:mitochondrion"/>
    <property type="evidence" value="ECO:0007669"/>
    <property type="project" value="TreeGrafter"/>
</dbReference>
<dbReference type="Proteomes" id="UP000007648">
    <property type="component" value="Unassembled WGS sequence"/>
</dbReference>
<reference evidence="9" key="2">
    <citation type="submission" date="2025-08" db="UniProtKB">
        <authorList>
            <consortium name="Ensembl"/>
        </authorList>
    </citation>
    <scope>IDENTIFICATION</scope>
</reference>
<feature type="compositionally biased region" description="Basic residues" evidence="7">
    <location>
        <begin position="60"/>
        <end position="76"/>
    </location>
</feature>
<dbReference type="Pfam" id="PF04777">
    <property type="entry name" value="Evr1_Alr"/>
    <property type="match status" value="1"/>
</dbReference>
<dbReference type="CTD" id="2671"/>
<comment type="cofactor">
    <cofactor evidence="1 6">
        <name>FAD</name>
        <dbReference type="ChEBI" id="CHEBI:57692"/>
    </cofactor>
</comment>
<dbReference type="GeneTree" id="ENSGT00390000001979"/>
<keyword evidence="3 6" id="KW-0274">FAD</keyword>
<dbReference type="AlphaFoldDB" id="A0A7N4NXP3"/>
<evidence type="ECO:0000256" key="4">
    <source>
        <dbReference type="ARBA" id="ARBA00023002"/>
    </source>
</evidence>
<evidence type="ECO:0000256" key="3">
    <source>
        <dbReference type="ARBA" id="ARBA00022827"/>
    </source>
</evidence>
<dbReference type="InParanoid" id="A0A7N4NXP3"/>
<dbReference type="PROSITE" id="PS51324">
    <property type="entry name" value="ERV_ALR"/>
    <property type="match status" value="1"/>
</dbReference>
<protein>
    <recommendedName>
        <fullName evidence="6">Sulfhydryl oxidase</fullName>
        <ecNumber evidence="6">1.8.3.2</ecNumber>
    </recommendedName>
</protein>
<feature type="compositionally biased region" description="Basic residues" evidence="7">
    <location>
        <begin position="19"/>
        <end position="52"/>
    </location>
</feature>
<evidence type="ECO:0000256" key="1">
    <source>
        <dbReference type="ARBA" id="ARBA00001974"/>
    </source>
</evidence>
<reference evidence="9 10" key="1">
    <citation type="journal article" date="2011" name="Proc. Natl. Acad. Sci. U.S.A.">
        <title>Genetic diversity and population structure of the endangered marsupial Sarcophilus harrisii (Tasmanian devil).</title>
        <authorList>
            <person name="Miller W."/>
            <person name="Hayes V.M."/>
            <person name="Ratan A."/>
            <person name="Petersen D.C."/>
            <person name="Wittekindt N.E."/>
            <person name="Miller J."/>
            <person name="Walenz B."/>
            <person name="Knight J."/>
            <person name="Qi J."/>
            <person name="Zhao F."/>
            <person name="Wang Q."/>
            <person name="Bedoya-Reina O.C."/>
            <person name="Katiyar N."/>
            <person name="Tomsho L.P."/>
            <person name="Kasson L.M."/>
            <person name="Hardie R.A."/>
            <person name="Woodbridge P."/>
            <person name="Tindall E.A."/>
            <person name="Bertelsen M.F."/>
            <person name="Dixon D."/>
            <person name="Pyecroft S."/>
            <person name="Helgen K.M."/>
            <person name="Lesk A.M."/>
            <person name="Pringle T.H."/>
            <person name="Patterson N."/>
            <person name="Zhang Y."/>
            <person name="Kreiss A."/>
            <person name="Woods G.M."/>
            <person name="Jones M.E."/>
            <person name="Schuster S.C."/>
        </authorList>
    </citation>
    <scope>NUCLEOTIDE SEQUENCE [LARGE SCALE GENOMIC DNA]</scope>
</reference>